<gene>
    <name evidence="1" type="ORF">METZ01_LOCUS338318</name>
</gene>
<organism evidence="1">
    <name type="scientific">marine metagenome</name>
    <dbReference type="NCBI Taxonomy" id="408172"/>
    <lineage>
        <taxon>unclassified sequences</taxon>
        <taxon>metagenomes</taxon>
        <taxon>ecological metagenomes</taxon>
    </lineage>
</organism>
<sequence>TVIEALARCVIGGPEGYTNQSP</sequence>
<dbReference type="AlphaFoldDB" id="A0A382QIV1"/>
<proteinExistence type="predicted"/>
<accession>A0A382QIV1</accession>
<evidence type="ECO:0000313" key="1">
    <source>
        <dbReference type="EMBL" id="SVC85464.1"/>
    </source>
</evidence>
<protein>
    <submittedName>
        <fullName evidence="1">Uncharacterized protein</fullName>
    </submittedName>
</protein>
<feature type="non-terminal residue" evidence="1">
    <location>
        <position position="1"/>
    </location>
</feature>
<reference evidence="1" key="1">
    <citation type="submission" date="2018-05" db="EMBL/GenBank/DDBJ databases">
        <authorList>
            <person name="Lanie J.A."/>
            <person name="Ng W.-L."/>
            <person name="Kazmierczak K.M."/>
            <person name="Andrzejewski T.M."/>
            <person name="Davidsen T.M."/>
            <person name="Wayne K.J."/>
            <person name="Tettelin H."/>
            <person name="Glass J.I."/>
            <person name="Rusch D."/>
            <person name="Podicherti R."/>
            <person name="Tsui H.-C.T."/>
            <person name="Winkler M.E."/>
        </authorList>
    </citation>
    <scope>NUCLEOTIDE SEQUENCE</scope>
</reference>
<name>A0A382QIV1_9ZZZZ</name>
<dbReference type="EMBL" id="UINC01114858">
    <property type="protein sequence ID" value="SVC85464.1"/>
    <property type="molecule type" value="Genomic_DNA"/>
</dbReference>